<proteinExistence type="predicted"/>
<dbReference type="Proteomes" id="UP001162811">
    <property type="component" value="Unassembled WGS sequence"/>
</dbReference>
<accession>A0ABT1AJK1</accession>
<dbReference type="SUPFAM" id="SSF53756">
    <property type="entry name" value="UDP-Glycosyltransferase/glycogen phosphorylase"/>
    <property type="match status" value="1"/>
</dbReference>
<dbReference type="PANTHER" id="PTHR12526">
    <property type="entry name" value="GLYCOSYLTRANSFERASE"/>
    <property type="match status" value="1"/>
</dbReference>
<dbReference type="PANTHER" id="PTHR12526:SF636">
    <property type="entry name" value="BLL3647 PROTEIN"/>
    <property type="match status" value="1"/>
</dbReference>
<sequence length="390" mass="41897">MTSDIFDMKRNATAKRVLHLIPSFGSGGAERQLSLLAPELARQGVECHVGYFAEGPNLDRLRNQPGVTLHRLAASSTHDPAMFLRVLRLIRNVRPQLVQTWVIQMDVVGGAMAYSAGVPHILSERSAAQLYQHGWKSRARAWLGRRAAAVIANSQGGIDYWHDVLGDTVPTYVIRNCVTPTVPGLAWAGSGRSPEAGARVLFAGRLSEEKNVDQLVEALIRVVAARPGLTVDMFGEGPLRERLQARIDAAGAGERIVMHGFTSNLAGEMARADITISVSSFEGNPNVVLEAAAIGCPLVISEIPAHREFLGDDDAWYVNQTDVASIEAGLTAALNDPARSAAKAASASSRLKGASVEALAAHYRAAYEEVLTARHAGRRGNAYANERPTE</sequence>
<dbReference type="EMBL" id="JAMXHT010000003">
    <property type="protein sequence ID" value="MCO5398479.1"/>
    <property type="molecule type" value="Genomic_DNA"/>
</dbReference>
<keyword evidence="4" id="KW-1185">Reference proteome</keyword>
<feature type="domain" description="Glycosyltransferase subfamily 4-like N-terminal" evidence="2">
    <location>
        <begin position="27"/>
        <end position="179"/>
    </location>
</feature>
<keyword evidence="3" id="KW-0808">Transferase</keyword>
<dbReference type="Pfam" id="PF00534">
    <property type="entry name" value="Glycos_transf_1"/>
    <property type="match status" value="1"/>
</dbReference>
<evidence type="ECO:0000259" key="2">
    <source>
        <dbReference type="Pfam" id="PF13439"/>
    </source>
</evidence>
<name>A0ABT1AJK1_9RALS</name>
<dbReference type="Gene3D" id="3.40.50.2000">
    <property type="entry name" value="Glycogen Phosphorylase B"/>
    <property type="match status" value="2"/>
</dbReference>
<evidence type="ECO:0000313" key="4">
    <source>
        <dbReference type="Proteomes" id="UP001162811"/>
    </source>
</evidence>
<reference evidence="3" key="1">
    <citation type="submission" date="2022-06" db="EMBL/GenBank/DDBJ databases">
        <authorList>
            <person name="Lu C.-H."/>
        </authorList>
    </citation>
    <scope>NUCLEOTIDE SEQUENCE</scope>
    <source>
        <strain evidence="3">21MJYT02-11</strain>
    </source>
</reference>
<dbReference type="GO" id="GO:0016757">
    <property type="term" value="F:glycosyltransferase activity"/>
    <property type="evidence" value="ECO:0007669"/>
    <property type="project" value="UniProtKB-KW"/>
</dbReference>
<evidence type="ECO:0000259" key="1">
    <source>
        <dbReference type="Pfam" id="PF00534"/>
    </source>
</evidence>
<keyword evidence="3" id="KW-0328">Glycosyltransferase</keyword>
<gene>
    <name evidence="3" type="ORF">NG900_09765</name>
</gene>
<dbReference type="EC" id="2.4.-.-" evidence="3"/>
<dbReference type="RefSeq" id="WP_252679688.1">
    <property type="nucleotide sequence ID" value="NZ_JAMXHT010000003.1"/>
</dbReference>
<organism evidence="3 4">
    <name type="scientific">Ralstonia soli</name>
    <dbReference type="NCBI Taxonomy" id="2953896"/>
    <lineage>
        <taxon>Bacteria</taxon>
        <taxon>Pseudomonadati</taxon>
        <taxon>Pseudomonadota</taxon>
        <taxon>Betaproteobacteria</taxon>
        <taxon>Burkholderiales</taxon>
        <taxon>Burkholderiaceae</taxon>
        <taxon>Ralstonia</taxon>
    </lineage>
</organism>
<protein>
    <submittedName>
        <fullName evidence="3">Glycosyltransferase</fullName>
        <ecNumber evidence="3">2.4.-.-</ecNumber>
    </submittedName>
</protein>
<dbReference type="InterPro" id="IPR001296">
    <property type="entry name" value="Glyco_trans_1"/>
</dbReference>
<reference evidence="3" key="2">
    <citation type="journal article" date="2023" name="Front. Microbiol.">
        <title>Ralstonia chuxiongensis sp. nov., Ralstonia mojiangensis sp. nov., and Ralstonia soli sp. nov., isolated from tobacco fields, are three novel species in the family Burkholderiaceae.</title>
        <authorList>
            <person name="Lu C.H."/>
            <person name="Zhang Y.Y."/>
            <person name="Jiang N."/>
            <person name="Chen W."/>
            <person name="Shao X."/>
            <person name="Zhao Z.M."/>
            <person name="Lu W.L."/>
            <person name="Hu X."/>
            <person name="Xi Y.X."/>
            <person name="Zou S.Y."/>
            <person name="Wei Q.J."/>
            <person name="Lin Z.L."/>
            <person name="Gong L."/>
            <person name="Gai X.T."/>
            <person name="Zhang L.Q."/>
            <person name="Li J.Y."/>
            <person name="Jin Y."/>
            <person name="Xia Z.Y."/>
        </authorList>
    </citation>
    <scope>NUCLEOTIDE SEQUENCE</scope>
    <source>
        <strain evidence="3">21MJYT02-11</strain>
    </source>
</reference>
<feature type="domain" description="Glycosyl transferase family 1" evidence="1">
    <location>
        <begin position="193"/>
        <end position="341"/>
    </location>
</feature>
<comment type="caution">
    <text evidence="3">The sequence shown here is derived from an EMBL/GenBank/DDBJ whole genome shotgun (WGS) entry which is preliminary data.</text>
</comment>
<dbReference type="InterPro" id="IPR028098">
    <property type="entry name" value="Glyco_trans_4-like_N"/>
</dbReference>
<dbReference type="Pfam" id="PF13439">
    <property type="entry name" value="Glyco_transf_4"/>
    <property type="match status" value="1"/>
</dbReference>
<evidence type="ECO:0000313" key="3">
    <source>
        <dbReference type="EMBL" id="MCO5398479.1"/>
    </source>
</evidence>